<comment type="function">
    <text evidence="13">Catalyzes the conversion of 3-deoxy-D-arabino-heptulosonate 7-phosphate (DAHP) to dehydroquinate (DHQ).</text>
</comment>
<comment type="cofactor">
    <cofactor evidence="2 13">
        <name>NAD(+)</name>
        <dbReference type="ChEBI" id="CHEBI:57540"/>
    </cofactor>
</comment>
<feature type="domain" description="Ppx/GppA phosphatase N-terminal" evidence="15">
    <location>
        <begin position="396"/>
        <end position="657"/>
    </location>
</feature>
<evidence type="ECO:0000256" key="8">
    <source>
        <dbReference type="ARBA" id="ARBA00022741"/>
    </source>
</evidence>
<dbReference type="EMBL" id="BSDY01000001">
    <property type="protein sequence ID" value="GLI54611.1"/>
    <property type="molecule type" value="Genomic_DNA"/>
</dbReference>
<keyword evidence="6 13" id="KW-0028">Amino-acid biosynthesis</keyword>
<evidence type="ECO:0000259" key="15">
    <source>
        <dbReference type="Pfam" id="PF02541"/>
    </source>
</evidence>
<keyword evidence="13" id="KW-0963">Cytoplasm</keyword>
<evidence type="ECO:0000256" key="2">
    <source>
        <dbReference type="ARBA" id="ARBA00001911"/>
    </source>
</evidence>
<gene>
    <name evidence="13 17" type="primary">aroB</name>
    <name evidence="17" type="ORF">PM10SUCC1_01260</name>
</gene>
<evidence type="ECO:0000256" key="7">
    <source>
        <dbReference type="ARBA" id="ARBA00022723"/>
    </source>
</evidence>
<dbReference type="AlphaFoldDB" id="A0A9W6GIR2"/>
<dbReference type="GO" id="GO:0005737">
    <property type="term" value="C:cytoplasm"/>
    <property type="evidence" value="ECO:0007669"/>
    <property type="project" value="UniProtKB-SubCell"/>
</dbReference>
<dbReference type="Pfam" id="PF24621">
    <property type="entry name" value="DHQS_C"/>
    <property type="match status" value="1"/>
</dbReference>
<dbReference type="GO" id="GO:0008652">
    <property type="term" value="P:amino acid biosynthetic process"/>
    <property type="evidence" value="ECO:0007669"/>
    <property type="project" value="UniProtKB-KW"/>
</dbReference>
<dbReference type="InterPro" id="IPR030960">
    <property type="entry name" value="DHQS/DOIS_N"/>
</dbReference>
<evidence type="ECO:0000313" key="18">
    <source>
        <dbReference type="Proteomes" id="UP001144471"/>
    </source>
</evidence>
<dbReference type="Pfam" id="PF01761">
    <property type="entry name" value="DHQ_synthase"/>
    <property type="match status" value="1"/>
</dbReference>
<comment type="caution">
    <text evidence="17">The sequence shown here is derived from an EMBL/GenBank/DDBJ whole genome shotgun (WGS) entry which is preliminary data.</text>
</comment>
<dbReference type="HAMAP" id="MF_00110">
    <property type="entry name" value="DHQ_synthase"/>
    <property type="match status" value="1"/>
</dbReference>
<organism evidence="17 18">
    <name type="scientific">Propionigenium maris DSM 9537</name>
    <dbReference type="NCBI Taxonomy" id="1123000"/>
    <lineage>
        <taxon>Bacteria</taxon>
        <taxon>Fusobacteriati</taxon>
        <taxon>Fusobacteriota</taxon>
        <taxon>Fusobacteriia</taxon>
        <taxon>Fusobacteriales</taxon>
        <taxon>Fusobacteriaceae</taxon>
        <taxon>Propionigenium</taxon>
    </lineage>
</organism>
<dbReference type="GO" id="GO:0009423">
    <property type="term" value="P:chorismate biosynthetic process"/>
    <property type="evidence" value="ECO:0007669"/>
    <property type="project" value="UniProtKB-UniRule"/>
</dbReference>
<evidence type="ECO:0000313" key="17">
    <source>
        <dbReference type="EMBL" id="GLI54611.1"/>
    </source>
</evidence>
<feature type="binding site" evidence="13">
    <location>
        <begin position="127"/>
        <end position="128"/>
    </location>
    <ligand>
        <name>NAD(+)</name>
        <dbReference type="ChEBI" id="CHEBI:57540"/>
    </ligand>
</feature>
<name>A0A9W6GIR2_9FUSO</name>
<comment type="pathway">
    <text evidence="4 13">Metabolic intermediate biosynthesis; chorismate biosynthesis; chorismate from D-erythrose 4-phosphate and phosphoenolpyruvate: step 2/7.</text>
</comment>
<feature type="binding site" evidence="13">
    <location>
        <position position="149"/>
    </location>
    <ligand>
        <name>NAD(+)</name>
        <dbReference type="ChEBI" id="CHEBI:57540"/>
    </ligand>
</feature>
<dbReference type="Gene3D" id="3.40.50.1970">
    <property type="match status" value="1"/>
</dbReference>
<proteinExistence type="inferred from homology"/>
<keyword evidence="10 13" id="KW-0520">NAD</keyword>
<dbReference type="CDD" id="cd08195">
    <property type="entry name" value="DHQS"/>
    <property type="match status" value="1"/>
</dbReference>
<keyword evidence="9 13" id="KW-0862">Zinc</keyword>
<evidence type="ECO:0000256" key="4">
    <source>
        <dbReference type="ARBA" id="ARBA00004661"/>
    </source>
</evidence>
<evidence type="ECO:0000256" key="11">
    <source>
        <dbReference type="ARBA" id="ARBA00023141"/>
    </source>
</evidence>
<feature type="domain" description="3-dehydroquinate synthase C-terminal" evidence="16">
    <location>
        <begin position="179"/>
        <end position="322"/>
    </location>
</feature>
<keyword evidence="11 13" id="KW-0057">Aromatic amino acid biosynthesis</keyword>
<evidence type="ECO:0000259" key="14">
    <source>
        <dbReference type="Pfam" id="PF01761"/>
    </source>
</evidence>
<keyword evidence="18" id="KW-1185">Reference proteome</keyword>
<feature type="binding site" evidence="13">
    <location>
        <begin position="69"/>
        <end position="74"/>
    </location>
    <ligand>
        <name>NAD(+)</name>
        <dbReference type="ChEBI" id="CHEBI:57540"/>
    </ligand>
</feature>
<dbReference type="GO" id="GO:0009073">
    <property type="term" value="P:aromatic amino acid family biosynthetic process"/>
    <property type="evidence" value="ECO:0007669"/>
    <property type="project" value="UniProtKB-KW"/>
</dbReference>
<keyword evidence="12 13" id="KW-0456">Lyase</keyword>
<dbReference type="InterPro" id="IPR016037">
    <property type="entry name" value="DHQ_synth_AroB"/>
</dbReference>
<reference evidence="17" key="1">
    <citation type="submission" date="2022-12" db="EMBL/GenBank/DDBJ databases">
        <title>Reference genome sequencing for broad-spectrum identification of bacterial and archaeal isolates by mass spectrometry.</title>
        <authorList>
            <person name="Sekiguchi Y."/>
            <person name="Tourlousse D.M."/>
        </authorList>
    </citation>
    <scope>NUCLEOTIDE SEQUENCE</scope>
    <source>
        <strain evidence="17">10succ1</strain>
    </source>
</reference>
<dbReference type="InterPro" id="IPR003695">
    <property type="entry name" value="Ppx_GppA_N"/>
</dbReference>
<evidence type="ECO:0000256" key="10">
    <source>
        <dbReference type="ARBA" id="ARBA00023027"/>
    </source>
</evidence>
<protein>
    <recommendedName>
        <fullName evidence="5 13">3-dehydroquinate synthase</fullName>
        <shortName evidence="13">DHQS</shortName>
        <ecNumber evidence="5 13">4.2.3.4</ecNumber>
    </recommendedName>
</protein>
<evidence type="ECO:0000256" key="9">
    <source>
        <dbReference type="ARBA" id="ARBA00022833"/>
    </source>
</evidence>
<evidence type="ECO:0000259" key="16">
    <source>
        <dbReference type="Pfam" id="PF24621"/>
    </source>
</evidence>
<dbReference type="Pfam" id="PF02541">
    <property type="entry name" value="Ppx-GppA"/>
    <property type="match status" value="1"/>
</dbReference>
<dbReference type="Gene3D" id="3.30.420.150">
    <property type="entry name" value="Exopolyphosphatase. Domain 2"/>
    <property type="match status" value="1"/>
</dbReference>
<evidence type="ECO:0000256" key="3">
    <source>
        <dbReference type="ARBA" id="ARBA00001947"/>
    </source>
</evidence>
<dbReference type="SUPFAM" id="SSF56796">
    <property type="entry name" value="Dehydroquinate synthase-like"/>
    <property type="match status" value="1"/>
</dbReference>
<keyword evidence="13" id="KW-0170">Cobalt</keyword>
<feature type="binding site" evidence="13">
    <location>
        <position position="245"/>
    </location>
    <ligand>
        <name>Zn(2+)</name>
        <dbReference type="ChEBI" id="CHEBI:29105"/>
    </ligand>
</feature>
<dbReference type="GO" id="GO:0000166">
    <property type="term" value="F:nucleotide binding"/>
    <property type="evidence" value="ECO:0007669"/>
    <property type="project" value="UniProtKB-KW"/>
</dbReference>
<dbReference type="FunFam" id="3.40.50.1970:FF:000007">
    <property type="entry name" value="Pentafunctional AROM polypeptide"/>
    <property type="match status" value="1"/>
</dbReference>
<dbReference type="NCBIfam" id="TIGR01357">
    <property type="entry name" value="aroB"/>
    <property type="match status" value="1"/>
</dbReference>
<feature type="binding site" evidence="13">
    <location>
        <begin position="167"/>
        <end position="170"/>
    </location>
    <ligand>
        <name>NAD(+)</name>
        <dbReference type="ChEBI" id="CHEBI:57540"/>
    </ligand>
</feature>
<evidence type="ECO:0000256" key="6">
    <source>
        <dbReference type="ARBA" id="ARBA00022605"/>
    </source>
</evidence>
<feature type="binding site" evidence="13">
    <location>
        <begin position="103"/>
        <end position="107"/>
    </location>
    <ligand>
        <name>NAD(+)</name>
        <dbReference type="ChEBI" id="CHEBI:57540"/>
    </ligand>
</feature>
<keyword evidence="7 13" id="KW-0479">Metal-binding</keyword>
<feature type="domain" description="3-dehydroquinate synthase N-terminal" evidence="14">
    <location>
        <begin position="66"/>
        <end position="177"/>
    </location>
</feature>
<dbReference type="InterPro" id="IPR043129">
    <property type="entry name" value="ATPase_NBD"/>
</dbReference>
<comment type="similarity">
    <text evidence="13">Belongs to the sugar phosphate cyclases superfamily. Dehydroquinate synthase family.</text>
</comment>
<evidence type="ECO:0000256" key="5">
    <source>
        <dbReference type="ARBA" id="ARBA00013031"/>
    </source>
</evidence>
<dbReference type="GO" id="GO:0003856">
    <property type="term" value="F:3-dehydroquinate synthase activity"/>
    <property type="evidence" value="ECO:0007669"/>
    <property type="project" value="UniProtKB-UniRule"/>
</dbReference>
<accession>A0A9W6GIR2</accession>
<dbReference type="PANTHER" id="PTHR43622">
    <property type="entry name" value="3-DEHYDROQUINATE SYNTHASE"/>
    <property type="match status" value="1"/>
</dbReference>
<evidence type="ECO:0000256" key="12">
    <source>
        <dbReference type="ARBA" id="ARBA00023239"/>
    </source>
</evidence>
<dbReference type="InterPro" id="IPR050071">
    <property type="entry name" value="Dehydroquinate_synthase"/>
</dbReference>
<evidence type="ECO:0000256" key="13">
    <source>
        <dbReference type="HAMAP-Rule" id="MF_00110"/>
    </source>
</evidence>
<dbReference type="PANTHER" id="PTHR43622:SF7">
    <property type="entry name" value="3-DEHYDROQUINATE SYNTHASE, CHLOROPLASTIC"/>
    <property type="match status" value="1"/>
</dbReference>
<dbReference type="RefSeq" id="WP_281832376.1">
    <property type="nucleotide sequence ID" value="NZ_BSDY01000001.1"/>
</dbReference>
<sequence>MERILVDLKDKSYDILIGGDTLGRITDYIEGYQKIMVLSNTTVGALYSEKLLDILEMAGKEVFYFEVNDGEEHKNIESAFGIYDYMLENDFDRKSLIITLGGGVICDLGGYIASTYMRGIDFIQVPTSLLAQVDASVGGKVAVNHSKAKNLIGTFHQPKLVLVDTEFLHTLPEKEIKAGMGEVIKHSFLRDNGYYEYLKANVEGVRALESQVMTEVIKRSCLVKKELVEADEREVGQRALLNLGHTWGHALETATNYRGYSHGEGVAKGIIFEMMISEKLGYIDREYLEMGREIFRRYDMDCKPLKMEENRLIELMRKDKKNVGGRIRFVLPKGLGENVIEDVPESLIKEINAAIEERYIRGVIDLGTNSCRLFTAEVERKGEVRTIIRKYEKYLEICRLGEDVDKNGYLLPEAIERTVKVLKEYRKKLSGYGATEVLVYATSATRDSANRDEFIDLVKRETGLIIECISGDREAKLSFSGAIEGIEDKVVLIDIGGGSTEIVKGDRDSIDFMKSFDVGAVRVTEKFFHGDRYTQDGLDAANLWIEEVIGEIRHFSDEEFVFTGVAGTVTTHVSVAEKMRRYDSERVHHYLLTREQILENLKLFLSVNLEERKKIKGLHEKRANVIIGGSLVLLTIMKVLKRDKILVSEDDILEGMMEEE</sequence>
<dbReference type="InterPro" id="IPR056179">
    <property type="entry name" value="DHQS_C"/>
</dbReference>
<dbReference type="SUPFAM" id="SSF53067">
    <property type="entry name" value="Actin-like ATPase domain"/>
    <property type="match status" value="2"/>
</dbReference>
<dbReference type="EC" id="4.2.3.4" evidence="5 13"/>
<dbReference type="Proteomes" id="UP001144471">
    <property type="component" value="Unassembled WGS sequence"/>
</dbReference>
<feature type="binding site" evidence="13">
    <location>
        <position position="140"/>
    </location>
    <ligand>
        <name>NAD(+)</name>
        <dbReference type="ChEBI" id="CHEBI:57540"/>
    </ligand>
</feature>
<comment type="subcellular location">
    <subcellularLocation>
        <location evidence="13">Cytoplasm</location>
    </subcellularLocation>
</comment>
<dbReference type="Gene3D" id="3.30.420.40">
    <property type="match status" value="1"/>
</dbReference>
<feature type="binding site" evidence="13">
    <location>
        <position position="262"/>
    </location>
    <ligand>
        <name>Zn(2+)</name>
        <dbReference type="ChEBI" id="CHEBI:29105"/>
    </ligand>
</feature>
<comment type="cofactor">
    <cofactor evidence="3">
        <name>Zn(2+)</name>
        <dbReference type="ChEBI" id="CHEBI:29105"/>
    </cofactor>
</comment>
<comment type="cofactor">
    <cofactor evidence="13">
        <name>Co(2+)</name>
        <dbReference type="ChEBI" id="CHEBI:48828"/>
    </cofactor>
    <cofactor evidence="13">
        <name>Zn(2+)</name>
        <dbReference type="ChEBI" id="CHEBI:29105"/>
    </cofactor>
    <text evidence="13">Binds 1 divalent metal cation per subunit. Can use either Co(2+) or Zn(2+).</text>
</comment>
<keyword evidence="8 13" id="KW-0547">Nucleotide-binding</keyword>
<comment type="catalytic activity">
    <reaction evidence="1 13">
        <text>7-phospho-2-dehydro-3-deoxy-D-arabino-heptonate = 3-dehydroquinate + phosphate</text>
        <dbReference type="Rhea" id="RHEA:21968"/>
        <dbReference type="ChEBI" id="CHEBI:32364"/>
        <dbReference type="ChEBI" id="CHEBI:43474"/>
        <dbReference type="ChEBI" id="CHEBI:58394"/>
        <dbReference type="EC" id="4.2.3.4"/>
    </reaction>
</comment>
<evidence type="ECO:0000256" key="1">
    <source>
        <dbReference type="ARBA" id="ARBA00001393"/>
    </source>
</evidence>
<feature type="binding site" evidence="13">
    <location>
        <position position="182"/>
    </location>
    <ligand>
        <name>Zn(2+)</name>
        <dbReference type="ChEBI" id="CHEBI:29105"/>
    </ligand>
</feature>
<dbReference type="GO" id="GO:0046872">
    <property type="term" value="F:metal ion binding"/>
    <property type="evidence" value="ECO:0007669"/>
    <property type="project" value="UniProtKB-KW"/>
</dbReference>
<dbReference type="Gene3D" id="1.20.1090.10">
    <property type="entry name" value="Dehydroquinate synthase-like - alpha domain"/>
    <property type="match status" value="1"/>
</dbReference>